<accession>A0ABW5S8Y3</accession>
<proteinExistence type="predicted"/>
<comment type="caution">
    <text evidence="1">The sequence shown here is derived from an EMBL/GenBank/DDBJ whole genome shotgun (WGS) entry which is preliminary data.</text>
</comment>
<dbReference type="Proteomes" id="UP001597399">
    <property type="component" value="Unassembled WGS sequence"/>
</dbReference>
<dbReference type="EMBL" id="JBHUMQ010000034">
    <property type="protein sequence ID" value="MFD2694985.1"/>
    <property type="molecule type" value="Genomic_DNA"/>
</dbReference>
<name>A0ABW5S8Y3_9BACL</name>
<evidence type="ECO:0000313" key="2">
    <source>
        <dbReference type="Proteomes" id="UP001597399"/>
    </source>
</evidence>
<keyword evidence="2" id="KW-1185">Reference proteome</keyword>
<sequence>MKESGWTVLPRGINKASILQKGVCNVQEDEIPKTLEEGSVYTERQVKSYLKEHKDSFVLSELRELDSFGAISNVTRRVKVISIREQYVHRYGSGFNGYLVPNEKTTLIEIESTY</sequence>
<protein>
    <submittedName>
        <fullName evidence="1">Uncharacterized protein</fullName>
    </submittedName>
</protein>
<evidence type="ECO:0000313" key="1">
    <source>
        <dbReference type="EMBL" id="MFD2694985.1"/>
    </source>
</evidence>
<dbReference type="RefSeq" id="WP_253064653.1">
    <property type="nucleotide sequence ID" value="NZ_JAMXWM010000031.1"/>
</dbReference>
<reference evidence="2" key="1">
    <citation type="journal article" date="2019" name="Int. J. Syst. Evol. Microbiol.">
        <title>The Global Catalogue of Microorganisms (GCM) 10K type strain sequencing project: providing services to taxonomists for standard genome sequencing and annotation.</title>
        <authorList>
            <consortium name="The Broad Institute Genomics Platform"/>
            <consortium name="The Broad Institute Genome Sequencing Center for Infectious Disease"/>
            <person name="Wu L."/>
            <person name="Ma J."/>
        </authorList>
    </citation>
    <scope>NUCLEOTIDE SEQUENCE [LARGE SCALE GENOMIC DNA]</scope>
    <source>
        <strain evidence="2">TISTR 2466</strain>
    </source>
</reference>
<organism evidence="1 2">
    <name type="scientific">Sporolactobacillus shoreicorticis</name>
    <dbReference type="NCBI Taxonomy" id="1923877"/>
    <lineage>
        <taxon>Bacteria</taxon>
        <taxon>Bacillati</taxon>
        <taxon>Bacillota</taxon>
        <taxon>Bacilli</taxon>
        <taxon>Bacillales</taxon>
        <taxon>Sporolactobacillaceae</taxon>
        <taxon>Sporolactobacillus</taxon>
    </lineage>
</organism>
<gene>
    <name evidence="1" type="ORF">ACFSUE_15320</name>
</gene>